<accession>R7UUR3</accession>
<protein>
    <submittedName>
        <fullName evidence="1 2">Uncharacterized protein</fullName>
    </submittedName>
</protein>
<dbReference type="EMBL" id="KB299688">
    <property type="protein sequence ID" value="ELU07662.1"/>
    <property type="molecule type" value="Genomic_DNA"/>
</dbReference>
<dbReference type="EnsemblMetazoa" id="CapteT207498">
    <property type="protein sequence ID" value="CapteP207498"/>
    <property type="gene ID" value="CapteG207498"/>
</dbReference>
<reference evidence="1 3" key="2">
    <citation type="journal article" date="2013" name="Nature">
        <title>Insights into bilaterian evolution from three spiralian genomes.</title>
        <authorList>
            <person name="Simakov O."/>
            <person name="Marletaz F."/>
            <person name="Cho S.J."/>
            <person name="Edsinger-Gonzales E."/>
            <person name="Havlak P."/>
            <person name="Hellsten U."/>
            <person name="Kuo D.H."/>
            <person name="Larsson T."/>
            <person name="Lv J."/>
            <person name="Arendt D."/>
            <person name="Savage R."/>
            <person name="Osoegawa K."/>
            <person name="de Jong P."/>
            <person name="Grimwood J."/>
            <person name="Chapman J.A."/>
            <person name="Shapiro H."/>
            <person name="Aerts A."/>
            <person name="Otillar R.P."/>
            <person name="Terry A.Y."/>
            <person name="Boore J.L."/>
            <person name="Grigoriev I.V."/>
            <person name="Lindberg D.R."/>
            <person name="Seaver E.C."/>
            <person name="Weisblat D.A."/>
            <person name="Putnam N.H."/>
            <person name="Rokhsar D.S."/>
        </authorList>
    </citation>
    <scope>NUCLEOTIDE SEQUENCE</scope>
    <source>
        <strain evidence="1 3">I ESC-2004</strain>
    </source>
</reference>
<reference evidence="2" key="3">
    <citation type="submission" date="2015-06" db="UniProtKB">
        <authorList>
            <consortium name="EnsemblMetazoa"/>
        </authorList>
    </citation>
    <scope>IDENTIFICATION</scope>
</reference>
<dbReference type="EMBL" id="AMQN01022139">
    <property type="status" value="NOT_ANNOTATED_CDS"/>
    <property type="molecule type" value="Genomic_DNA"/>
</dbReference>
<gene>
    <name evidence="1" type="ORF">CAPTEDRAFT_207498</name>
</gene>
<dbReference type="EMBL" id="AMQN01022140">
    <property type="status" value="NOT_ANNOTATED_CDS"/>
    <property type="molecule type" value="Genomic_DNA"/>
</dbReference>
<evidence type="ECO:0000313" key="1">
    <source>
        <dbReference type="EMBL" id="ELU07662.1"/>
    </source>
</evidence>
<organism evidence="1">
    <name type="scientific">Capitella teleta</name>
    <name type="common">Polychaete worm</name>
    <dbReference type="NCBI Taxonomy" id="283909"/>
    <lineage>
        <taxon>Eukaryota</taxon>
        <taxon>Metazoa</taxon>
        <taxon>Spiralia</taxon>
        <taxon>Lophotrochozoa</taxon>
        <taxon>Annelida</taxon>
        <taxon>Polychaeta</taxon>
        <taxon>Sedentaria</taxon>
        <taxon>Scolecida</taxon>
        <taxon>Capitellidae</taxon>
        <taxon>Capitella</taxon>
    </lineage>
</organism>
<dbReference type="HOGENOM" id="CLU_1462662_0_0_1"/>
<evidence type="ECO:0000313" key="2">
    <source>
        <dbReference type="EnsemblMetazoa" id="CapteP207498"/>
    </source>
</evidence>
<keyword evidence="3" id="KW-1185">Reference proteome</keyword>
<sequence length="185" mass="20294">MDDGLLKGLSTRECDTLKIGIAFSADGSNCLLQLIAQQFSHTKFDNTSTPNSSVILPIFFHHFDLTPISIKHALPTLATSPSSFNTLTTNATFAFTSLSQNELHPDSPCTAAFLTVLSNLHIHRPYSFCILSTFFRTFSFHTNAPEAYITLLTIKLFHASLPTTNLLPDLFAANLAIPITDATFL</sequence>
<dbReference type="AlphaFoldDB" id="R7UUR3"/>
<evidence type="ECO:0000313" key="3">
    <source>
        <dbReference type="Proteomes" id="UP000014760"/>
    </source>
</evidence>
<proteinExistence type="predicted"/>
<dbReference type="Proteomes" id="UP000014760">
    <property type="component" value="Unassembled WGS sequence"/>
</dbReference>
<reference evidence="3" key="1">
    <citation type="submission" date="2012-12" db="EMBL/GenBank/DDBJ databases">
        <authorList>
            <person name="Hellsten U."/>
            <person name="Grimwood J."/>
            <person name="Chapman J.A."/>
            <person name="Shapiro H."/>
            <person name="Aerts A."/>
            <person name="Otillar R.P."/>
            <person name="Terry A.Y."/>
            <person name="Boore J.L."/>
            <person name="Simakov O."/>
            <person name="Marletaz F."/>
            <person name="Cho S.-J."/>
            <person name="Edsinger-Gonzales E."/>
            <person name="Havlak P."/>
            <person name="Kuo D.-H."/>
            <person name="Larsson T."/>
            <person name="Lv J."/>
            <person name="Arendt D."/>
            <person name="Savage R."/>
            <person name="Osoegawa K."/>
            <person name="de Jong P."/>
            <person name="Lindberg D.R."/>
            <person name="Seaver E.C."/>
            <person name="Weisblat D.A."/>
            <person name="Putnam N.H."/>
            <person name="Grigoriev I.V."/>
            <person name="Rokhsar D.S."/>
        </authorList>
    </citation>
    <scope>NUCLEOTIDE SEQUENCE</scope>
    <source>
        <strain evidence="3">I ESC-2004</strain>
    </source>
</reference>
<name>R7UUR3_CAPTE</name>